<dbReference type="InterPro" id="IPR044751">
    <property type="entry name" value="Ion_transp-like_CBS"/>
</dbReference>
<keyword evidence="7" id="KW-0129">CBS domain</keyword>
<protein>
    <submittedName>
        <fullName evidence="13">Hemolysin family protein</fullName>
    </submittedName>
</protein>
<evidence type="ECO:0000256" key="1">
    <source>
        <dbReference type="ARBA" id="ARBA00004651"/>
    </source>
</evidence>
<feature type="region of interest" description="Disordered" evidence="9">
    <location>
        <begin position="344"/>
        <end position="368"/>
    </location>
</feature>
<evidence type="ECO:0000259" key="12">
    <source>
        <dbReference type="PROSITE" id="PS51846"/>
    </source>
</evidence>
<name>A0ABP6SUF6_9ACTN</name>
<proteinExistence type="predicted"/>
<dbReference type="InterPro" id="IPR046342">
    <property type="entry name" value="CBS_dom_sf"/>
</dbReference>
<evidence type="ECO:0000256" key="2">
    <source>
        <dbReference type="ARBA" id="ARBA00022475"/>
    </source>
</evidence>
<organism evidence="13 14">
    <name type="scientific">Cryptosporangium minutisporangium</name>
    <dbReference type="NCBI Taxonomy" id="113569"/>
    <lineage>
        <taxon>Bacteria</taxon>
        <taxon>Bacillati</taxon>
        <taxon>Actinomycetota</taxon>
        <taxon>Actinomycetes</taxon>
        <taxon>Cryptosporangiales</taxon>
        <taxon>Cryptosporangiaceae</taxon>
        <taxon>Cryptosporangium</taxon>
    </lineage>
</organism>
<keyword evidence="3 8" id="KW-0812">Transmembrane</keyword>
<evidence type="ECO:0000256" key="7">
    <source>
        <dbReference type="PROSITE-ProRule" id="PRU00703"/>
    </source>
</evidence>
<evidence type="ECO:0000256" key="10">
    <source>
        <dbReference type="SAM" id="Phobius"/>
    </source>
</evidence>
<evidence type="ECO:0000256" key="9">
    <source>
        <dbReference type="SAM" id="MobiDB-lite"/>
    </source>
</evidence>
<keyword evidence="6 8" id="KW-0472">Membrane</keyword>
<dbReference type="Proteomes" id="UP001501676">
    <property type="component" value="Unassembled WGS sequence"/>
</dbReference>
<keyword evidence="14" id="KW-1185">Reference proteome</keyword>
<dbReference type="PROSITE" id="PS51846">
    <property type="entry name" value="CNNM"/>
    <property type="match status" value="1"/>
</dbReference>
<feature type="domain" description="CBS" evidence="11">
    <location>
        <begin position="222"/>
        <end position="279"/>
    </location>
</feature>
<feature type="transmembrane region" description="Helical" evidence="10">
    <location>
        <begin position="98"/>
        <end position="118"/>
    </location>
</feature>
<evidence type="ECO:0000256" key="5">
    <source>
        <dbReference type="ARBA" id="ARBA00022989"/>
    </source>
</evidence>
<evidence type="ECO:0000256" key="3">
    <source>
        <dbReference type="ARBA" id="ARBA00022692"/>
    </source>
</evidence>
<dbReference type="EMBL" id="BAAAYN010000012">
    <property type="protein sequence ID" value="GAA3385637.1"/>
    <property type="molecule type" value="Genomic_DNA"/>
</dbReference>
<keyword evidence="2" id="KW-1003">Cell membrane</keyword>
<evidence type="ECO:0000313" key="14">
    <source>
        <dbReference type="Proteomes" id="UP001501676"/>
    </source>
</evidence>
<evidence type="ECO:0000256" key="6">
    <source>
        <dbReference type="ARBA" id="ARBA00023136"/>
    </source>
</evidence>
<evidence type="ECO:0000259" key="11">
    <source>
        <dbReference type="PROSITE" id="PS51371"/>
    </source>
</evidence>
<dbReference type="InterPro" id="IPR002550">
    <property type="entry name" value="CNNM"/>
</dbReference>
<dbReference type="InterPro" id="IPR000644">
    <property type="entry name" value="CBS_dom"/>
</dbReference>
<sequence>MDLGFILLACVLLLGNAFFVGAEFALVTSRRDQLEPRAAQGSRAARTALYGVEHLSLMLAGAQLGISLCSLGLGAVGEPAVAHLIEKPLELVHVPEGLLHPIAFAVALSIVSYLHLVLGELVPKNISLAGPVRAALLLGPPMVTWCRITKPVVVSLNAVANGVLRLCGITPRDELNTVYTGEEMTELVAESRAEGFLDVEAEQRLTRALSSEARTAGDVALAGEQLQVVPDGTTVREVERLVASSGYSRFPVRGSSDDGFLGYVHAKDLLDARPDELDGALPARLIRTMPDVEHEAPLADAVEVLRRSGAHLGLVSFNGNGDAGRVAVVALEDLLEELVGQLNETPPVADRDDPDPAPVAGNNRAATD</sequence>
<comment type="subcellular location">
    <subcellularLocation>
        <location evidence="1">Cell membrane</location>
        <topology evidence="1">Multi-pass membrane protein</topology>
    </subcellularLocation>
</comment>
<dbReference type="CDD" id="cd04590">
    <property type="entry name" value="CBS_pair_CorC_HlyC_assoc"/>
    <property type="match status" value="1"/>
</dbReference>
<evidence type="ECO:0000313" key="13">
    <source>
        <dbReference type="EMBL" id="GAA3385637.1"/>
    </source>
</evidence>
<evidence type="ECO:0000256" key="8">
    <source>
        <dbReference type="PROSITE-ProRule" id="PRU01193"/>
    </source>
</evidence>
<keyword evidence="5 8" id="KW-1133">Transmembrane helix</keyword>
<dbReference type="PANTHER" id="PTHR43099">
    <property type="entry name" value="UPF0053 PROTEIN YRKA"/>
    <property type="match status" value="1"/>
</dbReference>
<dbReference type="Pfam" id="PF01595">
    <property type="entry name" value="CNNM"/>
    <property type="match status" value="1"/>
</dbReference>
<dbReference type="Gene3D" id="3.10.580.10">
    <property type="entry name" value="CBS-domain"/>
    <property type="match status" value="1"/>
</dbReference>
<gene>
    <name evidence="13" type="ORF">GCM10020369_19930</name>
</gene>
<dbReference type="InterPro" id="IPR051676">
    <property type="entry name" value="UPF0053_domain"/>
</dbReference>
<feature type="domain" description="CNNM transmembrane" evidence="12">
    <location>
        <begin position="1"/>
        <end position="202"/>
    </location>
</feature>
<accession>A0ABP6SUF6</accession>
<dbReference type="SUPFAM" id="SSF54631">
    <property type="entry name" value="CBS-domain pair"/>
    <property type="match status" value="1"/>
</dbReference>
<keyword evidence="4" id="KW-0677">Repeat</keyword>
<dbReference type="RefSeq" id="WP_345727729.1">
    <property type="nucleotide sequence ID" value="NZ_BAAAYN010000012.1"/>
</dbReference>
<dbReference type="PROSITE" id="PS51371">
    <property type="entry name" value="CBS"/>
    <property type="match status" value="1"/>
</dbReference>
<dbReference type="PANTHER" id="PTHR43099:SF5">
    <property type="entry name" value="HLYC_CORC FAMILY TRANSPORTER"/>
    <property type="match status" value="1"/>
</dbReference>
<comment type="caution">
    <text evidence="13">The sequence shown here is derived from an EMBL/GenBank/DDBJ whole genome shotgun (WGS) entry which is preliminary data.</text>
</comment>
<dbReference type="Pfam" id="PF00571">
    <property type="entry name" value="CBS"/>
    <property type="match status" value="1"/>
</dbReference>
<evidence type="ECO:0000256" key="4">
    <source>
        <dbReference type="ARBA" id="ARBA00022737"/>
    </source>
</evidence>
<reference evidence="14" key="1">
    <citation type="journal article" date="2019" name="Int. J. Syst. Evol. Microbiol.">
        <title>The Global Catalogue of Microorganisms (GCM) 10K type strain sequencing project: providing services to taxonomists for standard genome sequencing and annotation.</title>
        <authorList>
            <consortium name="The Broad Institute Genomics Platform"/>
            <consortium name="The Broad Institute Genome Sequencing Center for Infectious Disease"/>
            <person name="Wu L."/>
            <person name="Ma J."/>
        </authorList>
    </citation>
    <scope>NUCLEOTIDE SEQUENCE [LARGE SCALE GENOMIC DNA]</scope>
    <source>
        <strain evidence="14">JCM 9458</strain>
    </source>
</reference>